<organism evidence="14 15">
    <name type="scientific">Clostridium amylolyticum</name>
    <dbReference type="NCBI Taxonomy" id="1121298"/>
    <lineage>
        <taxon>Bacteria</taxon>
        <taxon>Bacillati</taxon>
        <taxon>Bacillota</taxon>
        <taxon>Clostridia</taxon>
        <taxon>Eubacteriales</taxon>
        <taxon>Clostridiaceae</taxon>
        <taxon>Clostridium</taxon>
    </lineage>
</organism>
<dbReference type="GO" id="GO:0006166">
    <property type="term" value="P:purine ribonucleoside salvage"/>
    <property type="evidence" value="ECO:0007669"/>
    <property type="project" value="UniProtKB-UniRule"/>
</dbReference>
<dbReference type="NCBIfam" id="NF002634">
    <property type="entry name" value="PRK02304.1-3"/>
    <property type="match status" value="1"/>
</dbReference>
<evidence type="ECO:0000256" key="10">
    <source>
        <dbReference type="ARBA" id="ARBA00022679"/>
    </source>
</evidence>
<comment type="catalytic activity">
    <reaction evidence="1 12">
        <text>AMP + diphosphate = 5-phospho-alpha-D-ribose 1-diphosphate + adenine</text>
        <dbReference type="Rhea" id="RHEA:16609"/>
        <dbReference type="ChEBI" id="CHEBI:16708"/>
        <dbReference type="ChEBI" id="CHEBI:33019"/>
        <dbReference type="ChEBI" id="CHEBI:58017"/>
        <dbReference type="ChEBI" id="CHEBI:456215"/>
        <dbReference type="EC" id="2.4.2.7"/>
    </reaction>
</comment>
<dbReference type="PANTHER" id="PTHR32315:SF3">
    <property type="entry name" value="ADENINE PHOSPHORIBOSYLTRANSFERASE"/>
    <property type="match status" value="1"/>
</dbReference>
<dbReference type="OrthoDB" id="9803963at2"/>
<dbReference type="GO" id="GO:0016208">
    <property type="term" value="F:AMP binding"/>
    <property type="evidence" value="ECO:0007669"/>
    <property type="project" value="TreeGrafter"/>
</dbReference>
<evidence type="ECO:0000256" key="7">
    <source>
        <dbReference type="ARBA" id="ARBA00011893"/>
    </source>
</evidence>
<dbReference type="GO" id="GO:0006168">
    <property type="term" value="P:adenine salvage"/>
    <property type="evidence" value="ECO:0007669"/>
    <property type="project" value="InterPro"/>
</dbReference>
<comment type="function">
    <text evidence="2 12">Catalyzes a salvage reaction resulting in the formation of AMP, that is energically less costly than de novo synthesis.</text>
</comment>
<dbReference type="GO" id="GO:0002055">
    <property type="term" value="F:adenine binding"/>
    <property type="evidence" value="ECO:0007669"/>
    <property type="project" value="TreeGrafter"/>
</dbReference>
<dbReference type="PANTHER" id="PTHR32315">
    <property type="entry name" value="ADENINE PHOSPHORIBOSYLTRANSFERASE"/>
    <property type="match status" value="1"/>
</dbReference>
<dbReference type="STRING" id="1121298.SAMN05444401_1256"/>
<reference evidence="14 15" key="1">
    <citation type="submission" date="2016-11" db="EMBL/GenBank/DDBJ databases">
        <authorList>
            <person name="Jaros S."/>
            <person name="Januszkiewicz K."/>
            <person name="Wedrychowicz H."/>
        </authorList>
    </citation>
    <scope>NUCLEOTIDE SEQUENCE [LARGE SCALE GENOMIC DNA]</scope>
    <source>
        <strain evidence="14 15">DSM 21864</strain>
    </source>
</reference>
<dbReference type="EMBL" id="FQZO01000001">
    <property type="protein sequence ID" value="SHI65192.1"/>
    <property type="molecule type" value="Genomic_DNA"/>
</dbReference>
<keyword evidence="9 12" id="KW-0328">Glycosyltransferase</keyword>
<dbReference type="GO" id="GO:0003999">
    <property type="term" value="F:adenine phosphoribosyltransferase activity"/>
    <property type="evidence" value="ECO:0007669"/>
    <property type="project" value="UniProtKB-UniRule"/>
</dbReference>
<dbReference type="Pfam" id="PF00156">
    <property type="entry name" value="Pribosyltran"/>
    <property type="match status" value="1"/>
</dbReference>
<dbReference type="HAMAP" id="MF_00004">
    <property type="entry name" value="Aden_phosphoribosyltr"/>
    <property type="match status" value="1"/>
</dbReference>
<dbReference type="Gene3D" id="3.40.50.2020">
    <property type="match status" value="1"/>
</dbReference>
<dbReference type="GO" id="GO:0044209">
    <property type="term" value="P:AMP salvage"/>
    <property type="evidence" value="ECO:0007669"/>
    <property type="project" value="UniProtKB-UniRule"/>
</dbReference>
<sequence length="172" mass="18821">MDYKSKIRIIDGFPKEGISFKDITTLIQDGEGLKKAVDDLAAYLEDKNIDVIVGPEARGFIFGVPVAYAMGIGFVPVRKKGKLPYDTVKVEYDLEYGKDCLEIHKDSIKPGQRVAIVDDLLATGGTIGAVAKLVEQMGGEVVSMGFAIELTDLKGRDKLGKYDIMSLVQYNI</sequence>
<evidence type="ECO:0000256" key="6">
    <source>
        <dbReference type="ARBA" id="ARBA00011738"/>
    </source>
</evidence>
<gene>
    <name evidence="12" type="primary">apt</name>
    <name evidence="14" type="ORF">SAMN05444401_1256</name>
</gene>
<name>A0A1M6CVZ5_9CLOT</name>
<keyword evidence="10 12" id="KW-0808">Transferase</keyword>
<evidence type="ECO:0000256" key="4">
    <source>
        <dbReference type="ARBA" id="ARBA00004659"/>
    </source>
</evidence>
<dbReference type="InterPro" id="IPR029057">
    <property type="entry name" value="PRTase-like"/>
</dbReference>
<dbReference type="GO" id="GO:0005737">
    <property type="term" value="C:cytoplasm"/>
    <property type="evidence" value="ECO:0007669"/>
    <property type="project" value="UniProtKB-SubCell"/>
</dbReference>
<dbReference type="NCBIfam" id="TIGR01090">
    <property type="entry name" value="apt"/>
    <property type="match status" value="1"/>
</dbReference>
<dbReference type="InterPro" id="IPR000836">
    <property type="entry name" value="PRTase_dom"/>
</dbReference>
<keyword evidence="11 12" id="KW-0660">Purine salvage</keyword>
<evidence type="ECO:0000256" key="2">
    <source>
        <dbReference type="ARBA" id="ARBA00003968"/>
    </source>
</evidence>
<comment type="similarity">
    <text evidence="5 12">Belongs to the purine/pyrimidine phosphoribosyltransferase family.</text>
</comment>
<dbReference type="NCBIfam" id="NF002633">
    <property type="entry name" value="PRK02304.1-2"/>
    <property type="match status" value="1"/>
</dbReference>
<dbReference type="Proteomes" id="UP000184080">
    <property type="component" value="Unassembled WGS sequence"/>
</dbReference>
<proteinExistence type="inferred from homology"/>
<evidence type="ECO:0000313" key="15">
    <source>
        <dbReference type="Proteomes" id="UP000184080"/>
    </source>
</evidence>
<comment type="subcellular location">
    <subcellularLocation>
        <location evidence="3 12">Cytoplasm</location>
    </subcellularLocation>
</comment>
<evidence type="ECO:0000256" key="5">
    <source>
        <dbReference type="ARBA" id="ARBA00008391"/>
    </source>
</evidence>
<evidence type="ECO:0000256" key="11">
    <source>
        <dbReference type="ARBA" id="ARBA00022726"/>
    </source>
</evidence>
<evidence type="ECO:0000259" key="13">
    <source>
        <dbReference type="Pfam" id="PF00156"/>
    </source>
</evidence>
<keyword evidence="15" id="KW-1185">Reference proteome</keyword>
<feature type="domain" description="Phosphoribosyltransferase" evidence="13">
    <location>
        <begin position="27"/>
        <end position="163"/>
    </location>
</feature>
<dbReference type="InterPro" id="IPR005764">
    <property type="entry name" value="Ade_phspho_trans"/>
</dbReference>
<dbReference type="CDD" id="cd06223">
    <property type="entry name" value="PRTases_typeI"/>
    <property type="match status" value="1"/>
</dbReference>
<dbReference type="EC" id="2.4.2.7" evidence="7 12"/>
<keyword evidence="8 12" id="KW-0963">Cytoplasm</keyword>
<dbReference type="AlphaFoldDB" id="A0A1M6CVZ5"/>
<evidence type="ECO:0000313" key="14">
    <source>
        <dbReference type="EMBL" id="SHI65192.1"/>
    </source>
</evidence>
<dbReference type="InterPro" id="IPR050054">
    <property type="entry name" value="UPRTase/APRTase"/>
</dbReference>
<evidence type="ECO:0000256" key="9">
    <source>
        <dbReference type="ARBA" id="ARBA00022676"/>
    </source>
</evidence>
<evidence type="ECO:0000256" key="3">
    <source>
        <dbReference type="ARBA" id="ARBA00004496"/>
    </source>
</evidence>
<dbReference type="UniPathway" id="UPA00588">
    <property type="reaction ID" value="UER00646"/>
</dbReference>
<evidence type="ECO:0000256" key="8">
    <source>
        <dbReference type="ARBA" id="ARBA00022490"/>
    </source>
</evidence>
<dbReference type="FunFam" id="3.40.50.2020:FF:000004">
    <property type="entry name" value="Adenine phosphoribosyltransferase"/>
    <property type="match status" value="1"/>
</dbReference>
<evidence type="ECO:0000256" key="12">
    <source>
        <dbReference type="HAMAP-Rule" id="MF_00004"/>
    </source>
</evidence>
<evidence type="ECO:0000256" key="1">
    <source>
        <dbReference type="ARBA" id="ARBA00000868"/>
    </source>
</evidence>
<dbReference type="SUPFAM" id="SSF53271">
    <property type="entry name" value="PRTase-like"/>
    <property type="match status" value="1"/>
</dbReference>
<protein>
    <recommendedName>
        <fullName evidence="7 12">Adenine phosphoribosyltransferase</fullName>
        <shortName evidence="12">APRT</shortName>
        <ecNumber evidence="7 12">2.4.2.7</ecNumber>
    </recommendedName>
</protein>
<comment type="subunit">
    <text evidence="6 12">Homodimer.</text>
</comment>
<comment type="pathway">
    <text evidence="4 12">Purine metabolism; AMP biosynthesis via salvage pathway; AMP from adenine: step 1/1.</text>
</comment>
<dbReference type="NCBIfam" id="NF002636">
    <property type="entry name" value="PRK02304.1-5"/>
    <property type="match status" value="1"/>
</dbReference>
<accession>A0A1M6CVZ5</accession>
<dbReference type="RefSeq" id="WP_073004654.1">
    <property type="nucleotide sequence ID" value="NZ_FQZO01000001.1"/>
</dbReference>